<dbReference type="EMBL" id="CP012264">
    <property type="protein sequence ID" value="ALB63557.1"/>
    <property type="molecule type" value="Genomic_DNA"/>
</dbReference>
<organism evidence="1 2">
    <name type="scientific">Cronobacter condimenti 1330</name>
    <dbReference type="NCBI Taxonomy" id="1073999"/>
    <lineage>
        <taxon>Bacteria</taxon>
        <taxon>Pseudomonadati</taxon>
        <taxon>Pseudomonadota</taxon>
        <taxon>Gammaproteobacteria</taxon>
        <taxon>Enterobacterales</taxon>
        <taxon>Enterobacteriaceae</taxon>
        <taxon>Cronobacter</taxon>
    </lineage>
</organism>
<protein>
    <submittedName>
        <fullName evidence="1">Uncharacterized protein</fullName>
    </submittedName>
</protein>
<evidence type="ECO:0000313" key="2">
    <source>
        <dbReference type="Proteomes" id="UP000067320"/>
    </source>
</evidence>
<evidence type="ECO:0000313" key="1">
    <source>
        <dbReference type="EMBL" id="ALB63557.1"/>
    </source>
</evidence>
<proteinExistence type="predicted"/>
<sequence>MAMLLEVVKQQHTLVDGSLLNRPSGEELSGFQEILFTRNKIHFIKCAGTQPIQHHINMLQMLTGLSTFHLECMRFVVIITIMIKN</sequence>
<gene>
    <name evidence="1" type="ORF">AFK62_14075</name>
</gene>
<accession>A0ABM5VEF3</accession>
<reference evidence="1 2" key="3">
    <citation type="journal article" date="2016" name="Genome Announc.">
        <title>Fully Closed Genome Sequences of Five Type Strains of the Genus Cronobacter and One Cronobacter sakazakii Strain.</title>
        <authorList>
            <person name="Moine D."/>
            <person name="Kassam M."/>
            <person name="Baert L."/>
            <person name="Tang Y."/>
            <person name="Barretto C."/>
            <person name="Ngom Bru C."/>
            <person name="Klijn A."/>
            <person name="Descombes P."/>
        </authorList>
    </citation>
    <scope>NUCLEOTIDE SEQUENCE [LARGE SCALE GENOMIC DNA]</scope>
    <source>
        <strain evidence="1 2">LMG 26250</strain>
    </source>
</reference>
<reference evidence="2" key="1">
    <citation type="submission" date="2015-07" db="EMBL/GenBank/DDBJ databases">
        <authorList>
            <person name="Moine D."/>
            <person name="Kassam M."/>
        </authorList>
    </citation>
    <scope>NUCLEOTIDE SEQUENCE [LARGE SCALE GENOMIC DNA]</scope>
    <source>
        <strain evidence="2">LMG 26250</strain>
    </source>
</reference>
<reference evidence="2" key="2">
    <citation type="submission" date="2015-09" db="EMBL/GenBank/DDBJ databases">
        <title>Cronobacter genome sequencing and assembly.</title>
        <authorList>
            <person name="Descombes P."/>
            <person name="Baert L."/>
            <person name="Ngom-Bru C."/>
            <person name="Barretto C."/>
        </authorList>
    </citation>
    <scope>NUCLEOTIDE SEQUENCE [LARGE SCALE GENOMIC DNA]</scope>
    <source>
        <strain evidence="2">LMG 26250</strain>
    </source>
</reference>
<keyword evidence="2" id="KW-1185">Reference proteome</keyword>
<dbReference type="Proteomes" id="UP000067320">
    <property type="component" value="Chromosome"/>
</dbReference>
<name>A0ABM5VEF3_9ENTR</name>